<name>A0A6S5YTB2_AERVE</name>
<evidence type="ECO:0000313" key="1">
    <source>
        <dbReference type="EMBL" id="BBR39121.1"/>
    </source>
</evidence>
<dbReference type="AlphaFoldDB" id="A0A6S5YTB2"/>
<dbReference type="EMBL" id="AP022038">
    <property type="protein sequence ID" value="BBR39121.1"/>
    <property type="molecule type" value="Genomic_DNA"/>
</dbReference>
<evidence type="ECO:0000313" key="2">
    <source>
        <dbReference type="Proteomes" id="UP000515442"/>
    </source>
</evidence>
<accession>A0A6S5YTB2</accession>
<dbReference type="Proteomes" id="UP000515442">
    <property type="component" value="Chromosome"/>
</dbReference>
<reference evidence="1 2" key="1">
    <citation type="submission" date="2019-12" db="EMBL/GenBank/DDBJ databases">
        <title>complete genome sequences of Aeromonas veronii str. WP3-W19-ESBL-03 isolated from wastewater treatment plant effluent.</title>
        <authorList>
            <person name="Sekizuka T."/>
            <person name="Itokawa K."/>
            <person name="Yatsu K."/>
            <person name="Inamine Y."/>
            <person name="Kuroda M."/>
        </authorList>
    </citation>
    <scope>NUCLEOTIDE SEQUENCE [LARGE SCALE GENOMIC DNA]</scope>
    <source>
        <strain evidence="1 2">WP3-W19-ESBL-03</strain>
    </source>
</reference>
<proteinExistence type="predicted"/>
<protein>
    <submittedName>
        <fullName evidence="1">Uncharacterized protein</fullName>
    </submittedName>
</protein>
<gene>
    <name evidence="1" type="ORF">WP3W19E03_16460</name>
</gene>
<sequence>MNRTLILSISFILSASIFSIDKINSYIDSKNILPLESGKVRLGKVYRENVTSTYEVTLDGSKEPIISINAKTTDLYNRVYDDFTQTLEQVNEERKNEKKEELSHENASWNKNAHIKITTQVTYQSEFQPNFVLTIDETNIEHIANNKSSKNIIGYIEELKNYASRMESKYELQNSFIN</sequence>
<organism evidence="1 2">
    <name type="scientific">Aeromonas veronii</name>
    <dbReference type="NCBI Taxonomy" id="654"/>
    <lineage>
        <taxon>Bacteria</taxon>
        <taxon>Pseudomonadati</taxon>
        <taxon>Pseudomonadota</taxon>
        <taxon>Gammaproteobacteria</taxon>
        <taxon>Aeromonadales</taxon>
        <taxon>Aeromonadaceae</taxon>
        <taxon>Aeromonas</taxon>
    </lineage>
</organism>
<dbReference type="RefSeq" id="WP_182939379.1">
    <property type="nucleotide sequence ID" value="NZ_AP022038.1"/>
</dbReference>